<feature type="transmembrane region" description="Helical" evidence="3">
    <location>
        <begin position="264"/>
        <end position="286"/>
    </location>
</feature>
<protein>
    <submittedName>
        <fullName evidence="4">Uncharacterized protein</fullName>
    </submittedName>
</protein>
<keyword evidence="3" id="KW-0472">Membrane</keyword>
<keyword evidence="5" id="KW-1185">Reference proteome</keyword>
<keyword evidence="1" id="KW-0433">Leucine-rich repeat</keyword>
<name>A0A8X8AFX8_POPTO</name>
<organism evidence="4 5">
    <name type="scientific">Populus tomentosa</name>
    <name type="common">Chinese white poplar</name>
    <dbReference type="NCBI Taxonomy" id="118781"/>
    <lineage>
        <taxon>Eukaryota</taxon>
        <taxon>Viridiplantae</taxon>
        <taxon>Streptophyta</taxon>
        <taxon>Embryophyta</taxon>
        <taxon>Tracheophyta</taxon>
        <taxon>Spermatophyta</taxon>
        <taxon>Magnoliopsida</taxon>
        <taxon>eudicotyledons</taxon>
        <taxon>Gunneridae</taxon>
        <taxon>Pentapetalae</taxon>
        <taxon>rosids</taxon>
        <taxon>fabids</taxon>
        <taxon>Malpighiales</taxon>
        <taxon>Salicaceae</taxon>
        <taxon>Saliceae</taxon>
        <taxon>Populus</taxon>
    </lineage>
</organism>
<keyword evidence="3" id="KW-0812">Transmembrane</keyword>
<accession>A0A8X8AFX8</accession>
<evidence type="ECO:0000256" key="1">
    <source>
        <dbReference type="ARBA" id="ARBA00022614"/>
    </source>
</evidence>
<evidence type="ECO:0000313" key="5">
    <source>
        <dbReference type="Proteomes" id="UP000886885"/>
    </source>
</evidence>
<dbReference type="Proteomes" id="UP000886885">
    <property type="component" value="Chromosome 3D"/>
</dbReference>
<dbReference type="Pfam" id="PF13855">
    <property type="entry name" value="LRR_8"/>
    <property type="match status" value="1"/>
</dbReference>
<dbReference type="InterPro" id="IPR001611">
    <property type="entry name" value="Leu-rich_rpt"/>
</dbReference>
<evidence type="ECO:0000256" key="3">
    <source>
        <dbReference type="SAM" id="Phobius"/>
    </source>
</evidence>
<reference evidence="4" key="1">
    <citation type="journal article" date="2020" name="bioRxiv">
        <title>Hybrid origin of Populus tomentosa Carr. identified through genome sequencing and phylogenomic analysis.</title>
        <authorList>
            <person name="An X."/>
            <person name="Gao K."/>
            <person name="Chen Z."/>
            <person name="Li J."/>
            <person name="Yang X."/>
            <person name="Yang X."/>
            <person name="Zhou J."/>
            <person name="Guo T."/>
            <person name="Zhao T."/>
            <person name="Huang S."/>
            <person name="Miao D."/>
            <person name="Khan W.U."/>
            <person name="Rao P."/>
            <person name="Ye M."/>
            <person name="Lei B."/>
            <person name="Liao W."/>
            <person name="Wang J."/>
            <person name="Ji L."/>
            <person name="Li Y."/>
            <person name="Guo B."/>
            <person name="Mustafa N.S."/>
            <person name="Li S."/>
            <person name="Yun Q."/>
            <person name="Keller S.R."/>
            <person name="Mao J."/>
            <person name="Zhang R."/>
            <person name="Strauss S.H."/>
        </authorList>
    </citation>
    <scope>NUCLEOTIDE SEQUENCE</scope>
    <source>
        <strain evidence="4">GM15</strain>
        <tissue evidence="4">Leaf</tissue>
    </source>
</reference>
<proteinExistence type="predicted"/>
<dbReference type="InterPro" id="IPR051502">
    <property type="entry name" value="RLP_Defense_Trigger"/>
</dbReference>
<comment type="caution">
    <text evidence="4">The sequence shown here is derived from an EMBL/GenBank/DDBJ whole genome shotgun (WGS) entry which is preliminary data.</text>
</comment>
<dbReference type="AlphaFoldDB" id="A0A8X8AFX8"/>
<dbReference type="EMBL" id="JAAWWB010000006">
    <property type="protein sequence ID" value="KAG6780340.1"/>
    <property type="molecule type" value="Genomic_DNA"/>
</dbReference>
<dbReference type="PANTHER" id="PTHR48062:SF21">
    <property type="entry name" value="RECEPTOR-LIKE PROTEIN 12"/>
    <property type="match status" value="1"/>
</dbReference>
<evidence type="ECO:0000256" key="2">
    <source>
        <dbReference type="ARBA" id="ARBA00022737"/>
    </source>
</evidence>
<keyword evidence="2" id="KW-0677">Repeat</keyword>
<keyword evidence="3" id="KW-1133">Transmembrane helix</keyword>
<evidence type="ECO:0000313" key="4">
    <source>
        <dbReference type="EMBL" id="KAG6780340.1"/>
    </source>
</evidence>
<dbReference type="OrthoDB" id="851490at2759"/>
<gene>
    <name evidence="4" type="ORF">POTOM_013194</name>
</gene>
<dbReference type="PANTHER" id="PTHR48062">
    <property type="entry name" value="RECEPTOR-LIKE PROTEIN 14"/>
    <property type="match status" value="1"/>
</dbReference>
<sequence>MGCNQSSLHPKVELFSFNGSLQRVEDEREVESPGSLDSRIRKGNLRYIITYSSAATAECIVEDEVQRMLFAGQALGMLRTRHSLAYHPFVWAILLSRKVSGKRSPFSEFSLSRSIEKAYYETMGPPLVDSIYSLEEGFLLDFTEEVIEFTTKNMYYGYKRKTLSYMFGIDLSINNFVGAIPLEFGNLSEIVSLNLSHNNLTGSIPTTFSNVKQIESLDLSYNNLNGNPLLCGPPLRNNCSEEAVPSQLVPNDEQGDDGFIDIDFFYINFGVCYTIVVMTIATILYINPYWGCRWLYFIEDCINTYYYFVVASFRNFSNFRR</sequence>